<dbReference type="PROSITE" id="PS01124">
    <property type="entry name" value="HTH_ARAC_FAMILY_2"/>
    <property type="match status" value="1"/>
</dbReference>
<dbReference type="SUPFAM" id="SSF51215">
    <property type="entry name" value="Regulatory protein AraC"/>
    <property type="match status" value="1"/>
</dbReference>
<feature type="domain" description="HTH araC/xylS-type" evidence="4">
    <location>
        <begin position="186"/>
        <end position="284"/>
    </location>
</feature>
<reference evidence="5 6" key="1">
    <citation type="journal article" date="2017" name="Front. Microbiol.">
        <title>Labilibaculum manganireducens gen. nov., sp. nov. and Labilibaculum filiforme sp. nov., Novel Bacteroidetes Isolated from Subsurface Sediments of the Baltic Sea.</title>
        <authorList>
            <person name="Vandieken V."/>
            <person name="Marshall I.P."/>
            <person name="Niemann H."/>
            <person name="Engelen B."/>
            <person name="Cypionka H."/>
        </authorList>
    </citation>
    <scope>NUCLEOTIDE SEQUENCE [LARGE SCALE GENOMIC DNA]</scope>
    <source>
        <strain evidence="5 6">59.16B</strain>
    </source>
</reference>
<accession>A0A2N3HUL3</accession>
<comment type="caution">
    <text evidence="5">The sequence shown here is derived from an EMBL/GenBank/DDBJ whole genome shotgun (WGS) entry which is preliminary data.</text>
</comment>
<proteinExistence type="predicted"/>
<sequence length="288" mass="33668">MISPGLINEIKIHIFNTAKCTVEQEWNYSNIISPFSRIYLITEGEGYIFPDNKLLQLKPGFMYLVPSYTLCGYHCVENLSHYYLHFSHQMSDGLKIFDQLSMAQEVKSLPIDIHLFDRLLEINPTLGLKYSDPNIYEKSSWKRNPLDHRSNSIQLETEGIIKQLFSRFIQSGSSGTLHLQKQSFIKKTFEFISNHLYEEIRLEALASLACCSTDHFTRQFKSITGMRPMEFINRKRVEKAQELLITTTKTQRNISEEIGFNSQQYYTRMFKKITNTTPEEYRRMGGLI</sequence>
<dbReference type="Proteomes" id="UP000233535">
    <property type="component" value="Unassembled WGS sequence"/>
</dbReference>
<evidence type="ECO:0000259" key="4">
    <source>
        <dbReference type="PROSITE" id="PS01124"/>
    </source>
</evidence>
<dbReference type="Pfam" id="PF12833">
    <property type="entry name" value="HTH_18"/>
    <property type="match status" value="1"/>
</dbReference>
<protein>
    <recommendedName>
        <fullName evidence="4">HTH araC/xylS-type domain-containing protein</fullName>
    </recommendedName>
</protein>
<evidence type="ECO:0000256" key="2">
    <source>
        <dbReference type="ARBA" id="ARBA00023125"/>
    </source>
</evidence>
<keyword evidence="2" id="KW-0238">DNA-binding</keyword>
<gene>
    <name evidence="5" type="ORF">BZG02_15000</name>
</gene>
<dbReference type="AlphaFoldDB" id="A0A2N3HUL3"/>
<dbReference type="Gene3D" id="1.10.10.60">
    <property type="entry name" value="Homeodomain-like"/>
    <property type="match status" value="2"/>
</dbReference>
<keyword evidence="3" id="KW-0804">Transcription</keyword>
<dbReference type="InterPro" id="IPR009057">
    <property type="entry name" value="Homeodomain-like_sf"/>
</dbReference>
<dbReference type="InterPro" id="IPR037923">
    <property type="entry name" value="HTH-like"/>
</dbReference>
<dbReference type="GO" id="GO:0003700">
    <property type="term" value="F:DNA-binding transcription factor activity"/>
    <property type="evidence" value="ECO:0007669"/>
    <property type="project" value="InterPro"/>
</dbReference>
<evidence type="ECO:0000313" key="6">
    <source>
        <dbReference type="Proteomes" id="UP000233535"/>
    </source>
</evidence>
<keyword evidence="1" id="KW-0805">Transcription regulation</keyword>
<organism evidence="5 6">
    <name type="scientific">Labilibaculum filiforme</name>
    <dbReference type="NCBI Taxonomy" id="1940526"/>
    <lineage>
        <taxon>Bacteria</taxon>
        <taxon>Pseudomonadati</taxon>
        <taxon>Bacteroidota</taxon>
        <taxon>Bacteroidia</taxon>
        <taxon>Marinilabiliales</taxon>
        <taxon>Marinifilaceae</taxon>
        <taxon>Labilibaculum</taxon>
    </lineage>
</organism>
<dbReference type="OrthoDB" id="1007602at2"/>
<dbReference type="PANTHER" id="PTHR43280">
    <property type="entry name" value="ARAC-FAMILY TRANSCRIPTIONAL REGULATOR"/>
    <property type="match status" value="1"/>
</dbReference>
<dbReference type="SUPFAM" id="SSF46689">
    <property type="entry name" value="Homeodomain-like"/>
    <property type="match status" value="2"/>
</dbReference>
<evidence type="ECO:0000256" key="1">
    <source>
        <dbReference type="ARBA" id="ARBA00023015"/>
    </source>
</evidence>
<name>A0A2N3HUL3_9BACT</name>
<dbReference type="PANTHER" id="PTHR43280:SF28">
    <property type="entry name" value="HTH-TYPE TRANSCRIPTIONAL ACTIVATOR RHAS"/>
    <property type="match status" value="1"/>
</dbReference>
<dbReference type="SMART" id="SM00342">
    <property type="entry name" value="HTH_ARAC"/>
    <property type="match status" value="1"/>
</dbReference>
<keyword evidence="6" id="KW-1185">Reference proteome</keyword>
<dbReference type="RefSeq" id="WP_101262267.1">
    <property type="nucleotide sequence ID" value="NZ_MVDD01000012.1"/>
</dbReference>
<dbReference type="EMBL" id="MVDD01000012">
    <property type="protein sequence ID" value="PKQ61728.1"/>
    <property type="molecule type" value="Genomic_DNA"/>
</dbReference>
<dbReference type="GO" id="GO:0043565">
    <property type="term" value="F:sequence-specific DNA binding"/>
    <property type="evidence" value="ECO:0007669"/>
    <property type="project" value="InterPro"/>
</dbReference>
<evidence type="ECO:0000256" key="3">
    <source>
        <dbReference type="ARBA" id="ARBA00023163"/>
    </source>
</evidence>
<dbReference type="InterPro" id="IPR018060">
    <property type="entry name" value="HTH_AraC"/>
</dbReference>
<evidence type="ECO:0000313" key="5">
    <source>
        <dbReference type="EMBL" id="PKQ61728.1"/>
    </source>
</evidence>